<dbReference type="PROSITE" id="PS51257">
    <property type="entry name" value="PROKAR_LIPOPROTEIN"/>
    <property type="match status" value="1"/>
</dbReference>
<dbReference type="EMBL" id="CP001819">
    <property type="protein sequence ID" value="ACZ22525.1"/>
    <property type="molecule type" value="Genomic_DNA"/>
</dbReference>
<gene>
    <name evidence="4" type="ordered locus">Sked_26210</name>
</gene>
<dbReference type="KEGG" id="ske:Sked_26210"/>
<evidence type="ECO:0000259" key="3">
    <source>
        <dbReference type="Pfam" id="PF00496"/>
    </source>
</evidence>
<evidence type="ECO:0000313" key="5">
    <source>
        <dbReference type="Proteomes" id="UP000000322"/>
    </source>
</evidence>
<feature type="compositionally biased region" description="Low complexity" evidence="1">
    <location>
        <begin position="32"/>
        <end position="51"/>
    </location>
</feature>
<dbReference type="PANTHER" id="PTHR30290">
    <property type="entry name" value="PERIPLASMIC BINDING COMPONENT OF ABC TRANSPORTER"/>
    <property type="match status" value="1"/>
</dbReference>
<keyword evidence="5" id="KW-1185">Reference proteome</keyword>
<dbReference type="STRING" id="446469.Sked_26210"/>
<evidence type="ECO:0000256" key="1">
    <source>
        <dbReference type="SAM" id="MobiDB-lite"/>
    </source>
</evidence>
<feature type="chain" id="PRO_5038638722" evidence="2">
    <location>
        <begin position="27"/>
        <end position="606"/>
    </location>
</feature>
<feature type="signal peptide" evidence="2">
    <location>
        <begin position="1"/>
        <end position="26"/>
    </location>
</feature>
<proteinExistence type="predicted"/>
<dbReference type="InterPro" id="IPR000914">
    <property type="entry name" value="SBP_5_dom"/>
</dbReference>
<dbReference type="HOGENOM" id="CLU_017028_11_0_11"/>
<dbReference type="SUPFAM" id="SSF53850">
    <property type="entry name" value="Periplasmic binding protein-like II"/>
    <property type="match status" value="1"/>
</dbReference>
<dbReference type="AlphaFoldDB" id="D1BKP8"/>
<dbReference type="CDD" id="cd08501">
    <property type="entry name" value="PBP2_Lpqw"/>
    <property type="match status" value="1"/>
</dbReference>
<evidence type="ECO:0000313" key="4">
    <source>
        <dbReference type="EMBL" id="ACZ22525.1"/>
    </source>
</evidence>
<keyword evidence="2" id="KW-0732">Signal</keyword>
<name>D1BKP8_SANKS</name>
<dbReference type="OrthoDB" id="7888869at2"/>
<dbReference type="GO" id="GO:0015833">
    <property type="term" value="P:peptide transport"/>
    <property type="evidence" value="ECO:0007669"/>
    <property type="project" value="TreeGrafter"/>
</dbReference>
<dbReference type="Pfam" id="PF00496">
    <property type="entry name" value="SBP_bac_5"/>
    <property type="match status" value="1"/>
</dbReference>
<dbReference type="GO" id="GO:1904680">
    <property type="term" value="F:peptide transmembrane transporter activity"/>
    <property type="evidence" value="ECO:0007669"/>
    <property type="project" value="TreeGrafter"/>
</dbReference>
<dbReference type="Gene3D" id="3.40.190.10">
    <property type="entry name" value="Periplasmic binding protein-like II"/>
    <property type="match status" value="1"/>
</dbReference>
<feature type="domain" description="Solute-binding protein family 5" evidence="3">
    <location>
        <begin position="122"/>
        <end position="508"/>
    </location>
</feature>
<dbReference type="InterPro" id="IPR039424">
    <property type="entry name" value="SBP_5"/>
</dbReference>
<sequence>MKIRRTHATVAMLAVGALVLSGCTSSDDGGDDSPSATATTGTGGSSEPTSAGKEDLGEVTTASDSISYSLGGEEWLGYNGNTPETYSTYNSVVNDRIFGSFMYFGTDGTIYQDENYGTFTLTSEDPMSVEYTLNDAAVWSDGTPIAYEDYLLDWATQAITDGTDADGNPVPLFNSVSGLEFGGRVLDGPQGEIGGKTFTYDYEAPYPDYQLQVTGAFPAHVAAEQGGLTIEELVEAIKAKDVETLRPVAEFWNTGWLSPNPGTLPDEAIAPSSGPYKLESWSAGQSITLVANENYWGTPPATETLVYRFVAPEAQVQALQNGDLNVIEPQATVDTVAQLEAIGDSVTLETGQSLTWEHLDFNFNNGVFADNLALREAFAMCVPRQQIVDNLVKPVDPEAVVMNAREVFPFQDRYSELLETSYDGRYDEVDIDGAKAKIEEAGVTGPIDVRIGYSAPNQRRTEQVALIKSSCDEAGFNVTDAGNQDFFAPGGTLERGDYEVALFAWAGSGQIVSGQNIYSSTGAQNYGGFSNAEVDAAWQALASTLDEDEQFTQIKTIEKLLWDNLYGIPVFAHPGVSAFDSTISNVRRTATQNTVAWNAEQWVRAS</sequence>
<dbReference type="PANTHER" id="PTHR30290:SF65">
    <property type="entry name" value="MONOACYL PHOSPHATIDYLINOSITOL TETRAMANNOSIDE-BINDING PROTEIN LPQW-RELATED"/>
    <property type="match status" value="1"/>
</dbReference>
<evidence type="ECO:0000256" key="2">
    <source>
        <dbReference type="SAM" id="SignalP"/>
    </source>
</evidence>
<reference evidence="4 5" key="1">
    <citation type="journal article" date="2009" name="Stand. Genomic Sci.">
        <title>Complete genome sequence of Sanguibacter keddieii type strain (ST-74).</title>
        <authorList>
            <person name="Ivanova N."/>
            <person name="Sikorski J."/>
            <person name="Sims D."/>
            <person name="Brettin T."/>
            <person name="Detter J.C."/>
            <person name="Han C."/>
            <person name="Lapidus A."/>
            <person name="Copeland A."/>
            <person name="Glavina Del Rio T."/>
            <person name="Nolan M."/>
            <person name="Chen F."/>
            <person name="Lucas S."/>
            <person name="Tice H."/>
            <person name="Cheng J.F."/>
            <person name="Bruce D."/>
            <person name="Goodwin L."/>
            <person name="Pitluck S."/>
            <person name="Pati A."/>
            <person name="Mavromatis K."/>
            <person name="Chen A."/>
            <person name="Palaniappan K."/>
            <person name="D'haeseleer P."/>
            <person name="Chain P."/>
            <person name="Bristow J."/>
            <person name="Eisen J.A."/>
            <person name="Markowitz V."/>
            <person name="Hugenholtz P."/>
            <person name="Goker M."/>
            <person name="Pukall R."/>
            <person name="Klenk H.P."/>
            <person name="Kyrpides N.C."/>
        </authorList>
    </citation>
    <scope>NUCLEOTIDE SEQUENCE [LARGE SCALE GENOMIC DNA]</scope>
    <source>
        <strain evidence="5">ATCC 51767 / DSM 10542 / NCFB 3025 / ST-74</strain>
    </source>
</reference>
<organism evidence="4 5">
    <name type="scientific">Sanguibacter keddieii (strain ATCC 51767 / DSM 10542 / NCFB 3025 / ST-74)</name>
    <dbReference type="NCBI Taxonomy" id="446469"/>
    <lineage>
        <taxon>Bacteria</taxon>
        <taxon>Bacillati</taxon>
        <taxon>Actinomycetota</taxon>
        <taxon>Actinomycetes</taxon>
        <taxon>Micrococcales</taxon>
        <taxon>Sanguibacteraceae</taxon>
        <taxon>Sanguibacter</taxon>
    </lineage>
</organism>
<dbReference type="Proteomes" id="UP000000322">
    <property type="component" value="Chromosome"/>
</dbReference>
<feature type="region of interest" description="Disordered" evidence="1">
    <location>
        <begin position="25"/>
        <end position="60"/>
    </location>
</feature>
<dbReference type="eggNOG" id="COG0747">
    <property type="taxonomic scope" value="Bacteria"/>
</dbReference>
<dbReference type="RefSeq" id="WP_012867594.1">
    <property type="nucleotide sequence ID" value="NC_013521.1"/>
</dbReference>
<dbReference type="Gene3D" id="3.10.105.10">
    <property type="entry name" value="Dipeptide-binding Protein, Domain 3"/>
    <property type="match status" value="1"/>
</dbReference>
<protein>
    <submittedName>
        <fullName evidence="4">Extracellular solute-binding protein, family 5</fullName>
    </submittedName>
</protein>
<accession>D1BKP8</accession>